<gene>
    <name evidence="7" type="ORF">KQX62_06455</name>
</gene>
<proteinExistence type="predicted"/>
<feature type="transmembrane region" description="Helical" evidence="6">
    <location>
        <begin position="256"/>
        <end position="281"/>
    </location>
</feature>
<dbReference type="Pfam" id="PF02653">
    <property type="entry name" value="BPD_transp_2"/>
    <property type="match status" value="1"/>
</dbReference>
<evidence type="ECO:0000256" key="4">
    <source>
        <dbReference type="ARBA" id="ARBA00022989"/>
    </source>
</evidence>
<feature type="transmembrane region" description="Helical" evidence="6">
    <location>
        <begin position="122"/>
        <end position="140"/>
    </location>
</feature>
<feature type="transmembrane region" description="Helical" evidence="6">
    <location>
        <begin position="93"/>
        <end position="115"/>
    </location>
</feature>
<dbReference type="GO" id="GO:0015658">
    <property type="term" value="F:branched-chain amino acid transmembrane transporter activity"/>
    <property type="evidence" value="ECO:0007669"/>
    <property type="project" value="InterPro"/>
</dbReference>
<dbReference type="PANTHER" id="PTHR30482:SF20">
    <property type="entry name" value="HIGH-AFFINITY BRANCHED-CHAIN AMINO ACID TRANSPORT SYSTEM PERMEASE PROTEIN LIVM"/>
    <property type="match status" value="1"/>
</dbReference>
<protein>
    <submittedName>
        <fullName evidence="7">Branched-chain amino acid ABC transporter permease</fullName>
    </submittedName>
</protein>
<feature type="transmembrane region" description="Helical" evidence="6">
    <location>
        <begin position="329"/>
        <end position="346"/>
    </location>
</feature>
<evidence type="ECO:0000313" key="8">
    <source>
        <dbReference type="Proteomes" id="UP001163166"/>
    </source>
</evidence>
<evidence type="ECO:0000256" key="3">
    <source>
        <dbReference type="ARBA" id="ARBA00022692"/>
    </source>
</evidence>
<name>A0AAX3E319_RHOPL</name>
<dbReference type="RefSeq" id="WP_107343382.1">
    <property type="nucleotide sequence ID" value="NZ_CP019966.1"/>
</dbReference>
<evidence type="ECO:0000256" key="1">
    <source>
        <dbReference type="ARBA" id="ARBA00004651"/>
    </source>
</evidence>
<keyword evidence="3 6" id="KW-0812">Transmembrane</keyword>
<keyword evidence="2" id="KW-1003">Cell membrane</keyword>
<dbReference type="EMBL" id="CP076676">
    <property type="protein sequence ID" value="UYO40941.1"/>
    <property type="molecule type" value="Genomic_DNA"/>
</dbReference>
<feature type="transmembrane region" description="Helical" evidence="6">
    <location>
        <begin position="21"/>
        <end position="39"/>
    </location>
</feature>
<evidence type="ECO:0000256" key="2">
    <source>
        <dbReference type="ARBA" id="ARBA00022475"/>
    </source>
</evidence>
<dbReference type="AlphaFoldDB" id="A0AAX3E319"/>
<keyword evidence="4 6" id="KW-1133">Transmembrane helix</keyword>
<dbReference type="PANTHER" id="PTHR30482">
    <property type="entry name" value="HIGH-AFFINITY BRANCHED-CHAIN AMINO ACID TRANSPORT SYSTEM PERMEASE"/>
    <property type="match status" value="1"/>
</dbReference>
<feature type="transmembrane region" description="Helical" evidence="6">
    <location>
        <begin position="70"/>
        <end position="87"/>
    </location>
</feature>
<sequence length="381" mass="41052">MSAHVRTSYAQSEQLFPSKNAAFWYAVLVAALIAAPYVLESYYLSQLVFVLIYAIVGIAMNVLSGQAGQVSIGHAAFMAIGAYTAAVCEKHGLPLPVYLVLAGGFTGLIGYLVGLPALRLHGIYLAIATLAFAFIVEEIVTRWESVTNGNEGLMLGAPSLFGLKLGAQGFYYLCLGVTVVVILAAINILRSPTGRAFLAIRDSETAARSMGIDTARYKTRAFAISAGFTGLAGVLYAHKLSFISPEMFSLSMSIEFVMIIIIGGVLSLRGAVFGAIFMIMVDPILIVVKDKVPQLTLAAMQGIGLSDQLTDAIQAGIVRVAGAPGLKSLIFGLIIILFIIFEPMGLDGRWARVKSYFRQFPLYRPTSARAQRMFLKSERNR</sequence>
<dbReference type="GO" id="GO:0005886">
    <property type="term" value="C:plasma membrane"/>
    <property type="evidence" value="ECO:0007669"/>
    <property type="project" value="UniProtKB-SubCell"/>
</dbReference>
<dbReference type="CDD" id="cd06581">
    <property type="entry name" value="TM_PBP1_LivM_like"/>
    <property type="match status" value="1"/>
</dbReference>
<keyword evidence="5 6" id="KW-0472">Membrane</keyword>
<evidence type="ECO:0000313" key="7">
    <source>
        <dbReference type="EMBL" id="UYO40941.1"/>
    </source>
</evidence>
<organism evidence="7 8">
    <name type="scientific">Rhodopseudomonas palustris</name>
    <dbReference type="NCBI Taxonomy" id="1076"/>
    <lineage>
        <taxon>Bacteria</taxon>
        <taxon>Pseudomonadati</taxon>
        <taxon>Pseudomonadota</taxon>
        <taxon>Alphaproteobacteria</taxon>
        <taxon>Hyphomicrobiales</taxon>
        <taxon>Nitrobacteraceae</taxon>
        <taxon>Rhodopseudomonas</taxon>
    </lineage>
</organism>
<evidence type="ECO:0000256" key="5">
    <source>
        <dbReference type="ARBA" id="ARBA00023136"/>
    </source>
</evidence>
<reference evidence="7" key="1">
    <citation type="journal article" date="2022" name="Biol. Control">
        <title>In silico genomic analysis of Rhodopseudomonas palustris strains revealed potential biocontrol agents and crop yield enhancers.</title>
        <authorList>
            <person name="Surachat K."/>
            <person name="Kantachote D."/>
            <person name="Deachamag P."/>
            <person name="Wonglapsuwan M."/>
        </authorList>
    </citation>
    <scope>NUCLEOTIDE SEQUENCE</scope>
    <source>
        <strain evidence="7">TLS06</strain>
    </source>
</reference>
<evidence type="ECO:0000256" key="6">
    <source>
        <dbReference type="SAM" id="Phobius"/>
    </source>
</evidence>
<dbReference type="Proteomes" id="UP001163166">
    <property type="component" value="Chromosome"/>
</dbReference>
<feature type="transmembrane region" description="Helical" evidence="6">
    <location>
        <begin position="217"/>
        <end position="236"/>
    </location>
</feature>
<accession>A0AAX3E319</accession>
<feature type="transmembrane region" description="Helical" evidence="6">
    <location>
        <begin position="45"/>
        <end position="63"/>
    </location>
</feature>
<dbReference type="InterPro" id="IPR043428">
    <property type="entry name" value="LivM-like"/>
</dbReference>
<feature type="transmembrane region" description="Helical" evidence="6">
    <location>
        <begin position="169"/>
        <end position="189"/>
    </location>
</feature>
<dbReference type="InterPro" id="IPR001851">
    <property type="entry name" value="ABC_transp_permease"/>
</dbReference>
<comment type="subcellular location">
    <subcellularLocation>
        <location evidence="1">Cell membrane</location>
        <topology evidence="1">Multi-pass membrane protein</topology>
    </subcellularLocation>
</comment>